<reference evidence="5 6" key="2">
    <citation type="submission" date="2008-08" db="EMBL/GenBank/DDBJ databases">
        <authorList>
            <person name="Fulton L."/>
            <person name="Clifton S."/>
            <person name="Fulton B."/>
            <person name="Xu J."/>
            <person name="Minx P."/>
            <person name="Pepin K.H."/>
            <person name="Johnson M."/>
            <person name="Thiruvilangam P."/>
            <person name="Bhonagiri V."/>
            <person name="Nash W.E."/>
            <person name="Mardis E.R."/>
            <person name="Wilson R.K."/>
        </authorList>
    </citation>
    <scope>NUCLEOTIDE SEQUENCE [LARGE SCALE GENOMIC DNA]</scope>
    <source>
        <strain evidence="6">DSM 17135 / JCM 12973 / M2</strain>
    </source>
</reference>
<dbReference type="PANTHER" id="PTHR39181">
    <property type="entry name" value="TYROSINE-PROTEIN PHOSPHATASE YWQE"/>
    <property type="match status" value="1"/>
</dbReference>
<evidence type="ECO:0000313" key="5">
    <source>
        <dbReference type="EMBL" id="EDY97287.1"/>
    </source>
</evidence>
<evidence type="ECO:0000256" key="2">
    <source>
        <dbReference type="ARBA" id="ARBA00013064"/>
    </source>
</evidence>
<evidence type="ECO:0000256" key="3">
    <source>
        <dbReference type="ARBA" id="ARBA00022801"/>
    </source>
</evidence>
<evidence type="ECO:0000313" key="6">
    <source>
        <dbReference type="Proteomes" id="UP000003452"/>
    </source>
</evidence>
<evidence type="ECO:0000256" key="4">
    <source>
        <dbReference type="ARBA" id="ARBA00051722"/>
    </source>
</evidence>
<dbReference type="GO" id="GO:0004725">
    <property type="term" value="F:protein tyrosine phosphatase activity"/>
    <property type="evidence" value="ECO:0007669"/>
    <property type="project" value="UniProtKB-EC"/>
</dbReference>
<comment type="caution">
    <text evidence="5">The sequence shown here is derived from an EMBL/GenBank/DDBJ whole genome shotgun (WGS) entry which is preliminary data.</text>
</comment>
<comment type="catalytic activity">
    <reaction evidence="4">
        <text>O-phospho-L-tyrosyl-[protein] + H2O = L-tyrosyl-[protein] + phosphate</text>
        <dbReference type="Rhea" id="RHEA:10684"/>
        <dbReference type="Rhea" id="RHEA-COMP:10136"/>
        <dbReference type="Rhea" id="RHEA-COMP:20101"/>
        <dbReference type="ChEBI" id="CHEBI:15377"/>
        <dbReference type="ChEBI" id="CHEBI:43474"/>
        <dbReference type="ChEBI" id="CHEBI:46858"/>
        <dbReference type="ChEBI" id="CHEBI:61978"/>
        <dbReference type="EC" id="3.1.3.48"/>
    </reaction>
</comment>
<dbReference type="InterPro" id="IPR016195">
    <property type="entry name" value="Pol/histidinol_Pase-like"/>
</dbReference>
<dbReference type="Pfam" id="PF19567">
    <property type="entry name" value="CpsB_CapC"/>
    <property type="match status" value="1"/>
</dbReference>
<dbReference type="HOGENOM" id="CLU_085966_0_0_10"/>
<accession>B5CTJ9</accession>
<dbReference type="InterPro" id="IPR016667">
    <property type="entry name" value="Caps_polysacc_synth_CpsB/CapC"/>
</dbReference>
<keyword evidence="3" id="KW-0378">Hydrolase</keyword>
<dbReference type="AlphaFoldDB" id="B5CTJ9"/>
<dbReference type="SUPFAM" id="SSF89550">
    <property type="entry name" value="PHP domain-like"/>
    <property type="match status" value="1"/>
</dbReference>
<sequence>MNIFGRLFTRKYSISDARILEGMTDVHAHLLPGVDDGVSDIVSAKKAIAYLEQLGVLRIFLTPHIMSDLRNNTSEFLSACFKDFSDRLFSSISVRLGAEYMLDASFRNHLERGLLTYDGQHVLLETSYIAPPLGLNELLKEVMKKGYIPIIAHPERYVYMNFSDYDKLKEMGCLFQLNLMSLGGCYGEHALYFSALLLEKGLYTYLGSDFHCISPYKKMLNRKILTNKQIEILNDLLCHNEILWNYDTIR</sequence>
<dbReference type="Proteomes" id="UP000003452">
    <property type="component" value="Unassembled WGS sequence"/>
</dbReference>
<comment type="similarity">
    <text evidence="1">Belongs to the metallo-dependent hydrolases superfamily. CpsB/CapC family.</text>
</comment>
<proteinExistence type="inferred from homology"/>
<dbReference type="EMBL" id="ABQC02000002">
    <property type="protein sequence ID" value="EDY97287.1"/>
    <property type="molecule type" value="Genomic_DNA"/>
</dbReference>
<dbReference type="GO" id="GO:0030145">
    <property type="term" value="F:manganese ion binding"/>
    <property type="evidence" value="ECO:0007669"/>
    <property type="project" value="InterPro"/>
</dbReference>
<protein>
    <recommendedName>
        <fullName evidence="2">protein-tyrosine-phosphatase</fullName>
        <ecNumber evidence="2">3.1.3.48</ecNumber>
    </recommendedName>
</protein>
<dbReference type="eggNOG" id="COG4464">
    <property type="taxonomic scope" value="Bacteria"/>
</dbReference>
<name>B5CTJ9_PHOPM</name>
<reference evidence="5 6" key="1">
    <citation type="submission" date="2008-08" db="EMBL/GenBank/DDBJ databases">
        <title>Draft genome sequence of Bacteroides plebeius (DSM 17135).</title>
        <authorList>
            <person name="Sudarsanam P."/>
            <person name="Ley R."/>
            <person name="Guruge J."/>
            <person name="Turnbaugh P.J."/>
            <person name="Mahowald M."/>
            <person name="Liep D."/>
            <person name="Gordon J."/>
        </authorList>
    </citation>
    <scope>NUCLEOTIDE SEQUENCE [LARGE SCALE GENOMIC DNA]</scope>
    <source>
        <strain evidence="6">DSM 17135 / JCM 12973 / M2</strain>
    </source>
</reference>
<dbReference type="OrthoDB" id="9788539at2"/>
<dbReference type="PANTHER" id="PTHR39181:SF1">
    <property type="entry name" value="TYROSINE-PROTEIN PHOSPHATASE YWQE"/>
    <property type="match status" value="1"/>
</dbReference>
<gene>
    <name evidence="5" type="ORF">BACPLE_00074</name>
</gene>
<organism evidence="5 6">
    <name type="scientific">Phocaeicola plebeius (strain DSM 17135 / JCM 12973 / CCUG 54634 / M2)</name>
    <name type="common">Bacteroides plebeius</name>
    <dbReference type="NCBI Taxonomy" id="484018"/>
    <lineage>
        <taxon>Bacteria</taxon>
        <taxon>Pseudomonadati</taxon>
        <taxon>Bacteroidota</taxon>
        <taxon>Bacteroidia</taxon>
        <taxon>Bacteroidales</taxon>
        <taxon>Bacteroidaceae</taxon>
        <taxon>Phocaeicola</taxon>
    </lineage>
</organism>
<dbReference type="EC" id="3.1.3.48" evidence="2"/>
<dbReference type="Gene3D" id="3.20.20.140">
    <property type="entry name" value="Metal-dependent hydrolases"/>
    <property type="match status" value="1"/>
</dbReference>
<evidence type="ECO:0000256" key="1">
    <source>
        <dbReference type="ARBA" id="ARBA00005750"/>
    </source>
</evidence>